<keyword evidence="4" id="KW-1185">Reference proteome</keyword>
<feature type="compositionally biased region" description="Acidic residues" evidence="2">
    <location>
        <begin position="559"/>
        <end position="573"/>
    </location>
</feature>
<dbReference type="GeneID" id="73469649"/>
<gene>
    <name evidence="3" type="ORF">J8A68_002848</name>
</gene>
<evidence type="ECO:0000256" key="2">
    <source>
        <dbReference type="SAM" id="MobiDB-lite"/>
    </source>
</evidence>
<feature type="coiled-coil region" evidence="1">
    <location>
        <begin position="275"/>
        <end position="337"/>
    </location>
</feature>
<dbReference type="PANTHER" id="PTHR28086:SF1">
    <property type="entry name" value="CU(2+) SUPPRESSING AND BLEOMYCIN SENSITIVE PROTEIN 1"/>
    <property type="match status" value="1"/>
</dbReference>
<dbReference type="EMBL" id="JAGSYN010000125">
    <property type="protein sequence ID" value="KAG7663599.1"/>
    <property type="molecule type" value="Genomic_DNA"/>
</dbReference>
<protein>
    <submittedName>
        <fullName evidence="3">Uncharacterized protein</fullName>
    </submittedName>
</protein>
<reference evidence="3 4" key="1">
    <citation type="journal article" date="2021" name="DNA Res.">
        <title>Genome analysis of Candida subhashii reveals its hybrid nature and dual mitochondrial genome conformations.</title>
        <authorList>
            <person name="Mixao V."/>
            <person name="Hegedusova E."/>
            <person name="Saus E."/>
            <person name="Pryszcz L.P."/>
            <person name="Cillingova A."/>
            <person name="Nosek J."/>
            <person name="Gabaldon T."/>
        </authorList>
    </citation>
    <scope>NUCLEOTIDE SEQUENCE [LARGE SCALE GENOMIC DNA]</scope>
    <source>
        <strain evidence="3 4">CBS 10753</strain>
    </source>
</reference>
<comment type="caution">
    <text evidence="3">The sequence shown here is derived from an EMBL/GenBank/DDBJ whole genome shotgun (WGS) entry which is preliminary data.</text>
</comment>
<dbReference type="InterPro" id="IPR018810">
    <property type="entry name" value="UPF0662"/>
</dbReference>
<evidence type="ECO:0000256" key="1">
    <source>
        <dbReference type="SAM" id="Coils"/>
    </source>
</evidence>
<accession>A0A8J5QC36</accession>
<dbReference type="AlphaFoldDB" id="A0A8J5QC36"/>
<dbReference type="OrthoDB" id="2011986at2759"/>
<dbReference type="GO" id="GO:0005737">
    <property type="term" value="C:cytoplasm"/>
    <property type="evidence" value="ECO:0007669"/>
    <property type="project" value="TreeGrafter"/>
</dbReference>
<sequence length="677" mass="78048">MATGMLSPHSRPNTPIAAGTTSNAIGTGVGAGAPTSSSGGGTHSSSKQNIPTYEKPMYEKFNIMYKTLLNLKNNRSKYIDSKQVYQIYDLFLNYLYDLKLTRKDEELKGMTLNLPNINDLLIDDICQLLSLCFVTCGLIKFAPATYSSLSAVMKLLTHLQESNVYTEEDLHPIGIRLNEIRDIIMNTSNYDDVHDEEATLKSTHQIEENLLRNKLNKCEVLYQTLQNHFKNIPPDLEPTYHKLIGVRKTLLTYLTDIKEEQQQQGGGGKRNTIQHEKLLIKINQIKQELKSIEAVRDESDGKFYSNQAQFNQDKKQLESLQAIMNGLIDECNNLLEDLVLIHQDNSVNSHNESLEHVIKLLSELAIAKPNSEQPPDLKQLNYKFETLYQQLSELKLTLENLLVTRRWTLRETDLYTYQKSLKTIDEERIRLSTITSKTDPMVQKLFKKYQTLILYLLRRCYSIIYKLLESSEPVSESLSPIHNQLQTVKRCLLELKRVKGLNNLRELYPFQFKLGSLDNLRKDGKFIVNNQIPEGQGTLNALLAECFDILQELKIELEENEEDEYDEEDEEDETQKTKIIQNKQHQQQQHNSNYDRLSNINGGSFTNSKGGSGSNEDDLDISEDEVEIKRNRFQEFNEADYDLESESAFDEDLEELEEEEHESDDDDRLSYVGNDYY</sequence>
<dbReference type="PANTHER" id="PTHR28086">
    <property type="entry name" value="UPF0662 PROTEIN YPL260W"/>
    <property type="match status" value="1"/>
</dbReference>
<evidence type="ECO:0000313" key="3">
    <source>
        <dbReference type="EMBL" id="KAG7663599.1"/>
    </source>
</evidence>
<feature type="compositionally biased region" description="Acidic residues" evidence="2">
    <location>
        <begin position="637"/>
        <end position="667"/>
    </location>
</feature>
<dbReference type="RefSeq" id="XP_049263831.1">
    <property type="nucleotide sequence ID" value="XM_049406641.1"/>
</dbReference>
<feature type="compositionally biased region" description="Acidic residues" evidence="2">
    <location>
        <begin position="615"/>
        <end position="626"/>
    </location>
</feature>
<proteinExistence type="predicted"/>
<dbReference type="Pfam" id="PF10303">
    <property type="entry name" value="DUF2408"/>
    <property type="match status" value="2"/>
</dbReference>
<evidence type="ECO:0000313" key="4">
    <source>
        <dbReference type="Proteomes" id="UP000694255"/>
    </source>
</evidence>
<feature type="region of interest" description="Disordered" evidence="2">
    <location>
        <begin position="1"/>
        <end position="50"/>
    </location>
</feature>
<name>A0A8J5QC36_9ASCO</name>
<organism evidence="3 4">
    <name type="scientific">[Candida] subhashii</name>
    <dbReference type="NCBI Taxonomy" id="561895"/>
    <lineage>
        <taxon>Eukaryota</taxon>
        <taxon>Fungi</taxon>
        <taxon>Dikarya</taxon>
        <taxon>Ascomycota</taxon>
        <taxon>Saccharomycotina</taxon>
        <taxon>Pichiomycetes</taxon>
        <taxon>Debaryomycetaceae</taxon>
        <taxon>Spathaspora</taxon>
    </lineage>
</organism>
<feature type="compositionally biased region" description="Low complexity" evidence="2">
    <location>
        <begin position="577"/>
        <end position="591"/>
    </location>
</feature>
<feature type="region of interest" description="Disordered" evidence="2">
    <location>
        <begin position="559"/>
        <end position="677"/>
    </location>
</feature>
<feature type="compositionally biased region" description="Polar residues" evidence="2">
    <location>
        <begin position="592"/>
        <end position="609"/>
    </location>
</feature>
<dbReference type="Proteomes" id="UP000694255">
    <property type="component" value="Unassembled WGS sequence"/>
</dbReference>
<dbReference type="GO" id="GO:0005634">
    <property type="term" value="C:nucleus"/>
    <property type="evidence" value="ECO:0007669"/>
    <property type="project" value="TreeGrafter"/>
</dbReference>
<keyword evidence="1" id="KW-0175">Coiled coil</keyword>